<evidence type="ECO:0000313" key="5">
    <source>
        <dbReference type="Proteomes" id="UP000286268"/>
    </source>
</evidence>
<keyword evidence="5" id="KW-1185">Reference proteome</keyword>
<protein>
    <submittedName>
        <fullName evidence="4">EamA family transporter</fullName>
    </submittedName>
</protein>
<reference evidence="4 5" key="1">
    <citation type="submission" date="2018-01" db="EMBL/GenBank/DDBJ databases">
        <title>Genome Sequencing and Assembly of Anaerobacter polyendosporus strain CT4.</title>
        <authorList>
            <person name="Tachaapaikoon C."/>
            <person name="Sutheeworapong S."/>
            <person name="Jenjaroenpun P."/>
            <person name="Wongsurawat T."/>
            <person name="Nookeaw I."/>
            <person name="Cheawchanlertfa P."/>
            <person name="Kosugi A."/>
            <person name="Cheevadhanarak S."/>
            <person name="Ratanakhanokchai K."/>
        </authorList>
    </citation>
    <scope>NUCLEOTIDE SEQUENCE [LARGE SCALE GENOMIC DNA]</scope>
    <source>
        <strain evidence="4 5">CT4</strain>
    </source>
</reference>
<organism evidence="4 5">
    <name type="scientific">Clostridium manihotivorum</name>
    <dbReference type="NCBI Taxonomy" id="2320868"/>
    <lineage>
        <taxon>Bacteria</taxon>
        <taxon>Bacillati</taxon>
        <taxon>Bacillota</taxon>
        <taxon>Clostridia</taxon>
        <taxon>Eubacteriales</taxon>
        <taxon>Clostridiaceae</taxon>
        <taxon>Clostridium</taxon>
    </lineage>
</organism>
<dbReference type="Gene3D" id="1.10.3730.20">
    <property type="match status" value="1"/>
</dbReference>
<dbReference type="PANTHER" id="PTHR22911">
    <property type="entry name" value="ACYL-MALONYL CONDENSING ENZYME-RELATED"/>
    <property type="match status" value="1"/>
</dbReference>
<dbReference type="EMBL" id="CP025746">
    <property type="protein sequence ID" value="QAA31828.1"/>
    <property type="molecule type" value="Genomic_DNA"/>
</dbReference>
<dbReference type="InterPro" id="IPR037185">
    <property type="entry name" value="EmrE-like"/>
</dbReference>
<dbReference type="KEGG" id="cmah:C1I91_09310"/>
<dbReference type="InterPro" id="IPR000620">
    <property type="entry name" value="EamA_dom"/>
</dbReference>
<feature type="transmembrane region" description="Helical" evidence="2">
    <location>
        <begin position="101"/>
        <end position="119"/>
    </location>
</feature>
<feature type="transmembrane region" description="Helical" evidence="2">
    <location>
        <begin position="37"/>
        <end position="55"/>
    </location>
</feature>
<name>A0A410DRZ9_9CLOT</name>
<evidence type="ECO:0000313" key="4">
    <source>
        <dbReference type="EMBL" id="QAA31828.1"/>
    </source>
</evidence>
<feature type="transmembrane region" description="Helical" evidence="2">
    <location>
        <begin position="70"/>
        <end position="89"/>
    </location>
</feature>
<feature type="transmembrane region" description="Helical" evidence="2">
    <location>
        <begin position="160"/>
        <end position="181"/>
    </location>
</feature>
<proteinExistence type="inferred from homology"/>
<keyword evidence="2" id="KW-0472">Membrane</keyword>
<evidence type="ECO:0000256" key="2">
    <source>
        <dbReference type="SAM" id="Phobius"/>
    </source>
</evidence>
<sequence length="298" mass="31733">MFHSNIGELAALASALCCTVSPIAFETAGKKVGSLSVNYLKLIFAFVFTGLYTLVNRGMFLPLDASLTNWTWLFVSGIIGFVIGDLFLFQAYIEIGSRLSTLIMATVPPISAIAGYFILGERLSSRDLLGMLITLAGIALVILVKGSDEKKIKLSHPLKGLIYALIGAFGQAFGLICSKFGMGNYDPFAATQIRVISAFVGFTIVITIAKGWKNLFSTFKDASAMKSITIGSIFGPFLGVALSLLSVQYTATGIASTISSISRILIIPASMVIFKEKVSAKEVIGALITILGVGILFL</sequence>
<dbReference type="PANTHER" id="PTHR22911:SF137">
    <property type="entry name" value="SOLUTE CARRIER FAMILY 35 MEMBER G2-RELATED"/>
    <property type="match status" value="1"/>
</dbReference>
<evidence type="ECO:0000256" key="1">
    <source>
        <dbReference type="ARBA" id="ARBA00007362"/>
    </source>
</evidence>
<dbReference type="AlphaFoldDB" id="A0A410DRZ9"/>
<feature type="transmembrane region" description="Helical" evidence="2">
    <location>
        <begin position="280"/>
        <end position="297"/>
    </location>
</feature>
<dbReference type="OrthoDB" id="161804at2"/>
<dbReference type="GO" id="GO:0016020">
    <property type="term" value="C:membrane"/>
    <property type="evidence" value="ECO:0007669"/>
    <property type="project" value="InterPro"/>
</dbReference>
<keyword evidence="2" id="KW-1133">Transmembrane helix</keyword>
<feature type="transmembrane region" description="Helical" evidence="2">
    <location>
        <begin position="193"/>
        <end position="212"/>
    </location>
</feature>
<feature type="transmembrane region" description="Helical" evidence="2">
    <location>
        <begin position="224"/>
        <end position="245"/>
    </location>
</feature>
<feature type="domain" description="EamA" evidence="3">
    <location>
        <begin position="6"/>
        <end position="142"/>
    </location>
</feature>
<dbReference type="SUPFAM" id="SSF103481">
    <property type="entry name" value="Multidrug resistance efflux transporter EmrE"/>
    <property type="match status" value="2"/>
</dbReference>
<feature type="transmembrane region" description="Helical" evidence="2">
    <location>
        <begin position="131"/>
        <end position="148"/>
    </location>
</feature>
<dbReference type="Proteomes" id="UP000286268">
    <property type="component" value="Chromosome"/>
</dbReference>
<accession>A0A410DRZ9</accession>
<evidence type="ECO:0000259" key="3">
    <source>
        <dbReference type="Pfam" id="PF00892"/>
    </source>
</evidence>
<gene>
    <name evidence="4" type="ORF">C1I91_09310</name>
</gene>
<feature type="domain" description="EamA" evidence="3">
    <location>
        <begin position="159"/>
        <end position="297"/>
    </location>
</feature>
<comment type="similarity">
    <text evidence="1">Belongs to the EamA transporter family.</text>
</comment>
<dbReference type="Pfam" id="PF00892">
    <property type="entry name" value="EamA"/>
    <property type="match status" value="2"/>
</dbReference>
<keyword evidence="2" id="KW-0812">Transmembrane</keyword>